<evidence type="ECO:0000259" key="10">
    <source>
        <dbReference type="PROSITE" id="PS50262"/>
    </source>
</evidence>
<dbReference type="PANTHER" id="PTHR24243">
    <property type="entry name" value="G-PROTEIN COUPLED RECEPTOR"/>
    <property type="match status" value="1"/>
</dbReference>
<name>A0ABM0LYV7_SACKO</name>
<accession>A0ABM0LYV7</accession>
<evidence type="ECO:0000256" key="9">
    <source>
        <dbReference type="SAM" id="Phobius"/>
    </source>
</evidence>
<evidence type="ECO:0000313" key="11">
    <source>
        <dbReference type="Proteomes" id="UP000694865"/>
    </source>
</evidence>
<feature type="transmembrane region" description="Helical" evidence="9">
    <location>
        <begin position="100"/>
        <end position="121"/>
    </location>
</feature>
<reference evidence="12" key="1">
    <citation type="submission" date="2025-08" db="UniProtKB">
        <authorList>
            <consortium name="RefSeq"/>
        </authorList>
    </citation>
    <scope>IDENTIFICATION</scope>
    <source>
        <tissue evidence="12">Testes</tissue>
    </source>
</reference>
<comment type="similarity">
    <text evidence="8">Belongs to the G-protein coupled receptor 1 family.</text>
</comment>
<evidence type="ECO:0000256" key="4">
    <source>
        <dbReference type="ARBA" id="ARBA00023040"/>
    </source>
</evidence>
<dbReference type="Gene3D" id="1.20.1070.10">
    <property type="entry name" value="Rhodopsin 7-helix transmembrane proteins"/>
    <property type="match status" value="1"/>
</dbReference>
<feature type="transmembrane region" description="Helical" evidence="9">
    <location>
        <begin position="64"/>
        <end position="88"/>
    </location>
</feature>
<feature type="transmembrane region" description="Helical" evidence="9">
    <location>
        <begin position="29"/>
        <end position="52"/>
    </location>
</feature>
<dbReference type="Pfam" id="PF00001">
    <property type="entry name" value="7tm_1"/>
    <property type="match status" value="1"/>
</dbReference>
<evidence type="ECO:0000256" key="2">
    <source>
        <dbReference type="ARBA" id="ARBA00022692"/>
    </source>
</evidence>
<dbReference type="SUPFAM" id="SSF81321">
    <property type="entry name" value="Family A G protein-coupled receptor-like"/>
    <property type="match status" value="1"/>
</dbReference>
<evidence type="ECO:0000256" key="1">
    <source>
        <dbReference type="ARBA" id="ARBA00004141"/>
    </source>
</evidence>
<evidence type="ECO:0000256" key="7">
    <source>
        <dbReference type="ARBA" id="ARBA00023224"/>
    </source>
</evidence>
<dbReference type="PROSITE" id="PS00237">
    <property type="entry name" value="G_PROTEIN_RECEP_F1_1"/>
    <property type="match status" value="1"/>
</dbReference>
<dbReference type="PROSITE" id="PS50262">
    <property type="entry name" value="G_PROTEIN_RECEP_F1_2"/>
    <property type="match status" value="1"/>
</dbReference>
<keyword evidence="2 8" id="KW-0812">Transmembrane</keyword>
<keyword evidence="4 8" id="KW-0297">G-protein coupled receptor</keyword>
<keyword evidence="3 9" id="KW-1133">Transmembrane helix</keyword>
<feature type="transmembrane region" description="Helical" evidence="9">
    <location>
        <begin position="229"/>
        <end position="250"/>
    </location>
</feature>
<organism evidence="11 12">
    <name type="scientific">Saccoglossus kowalevskii</name>
    <name type="common">Acorn worm</name>
    <dbReference type="NCBI Taxonomy" id="10224"/>
    <lineage>
        <taxon>Eukaryota</taxon>
        <taxon>Metazoa</taxon>
        <taxon>Hemichordata</taxon>
        <taxon>Enteropneusta</taxon>
        <taxon>Harrimaniidae</taxon>
        <taxon>Saccoglossus</taxon>
    </lineage>
</organism>
<evidence type="ECO:0000256" key="6">
    <source>
        <dbReference type="ARBA" id="ARBA00023170"/>
    </source>
</evidence>
<keyword evidence="6 8" id="KW-0675">Receptor</keyword>
<dbReference type="PRINTS" id="PR00237">
    <property type="entry name" value="GPCRRHODOPSN"/>
</dbReference>
<dbReference type="GeneID" id="102808892"/>
<feature type="domain" description="G-protein coupled receptors family 1 profile" evidence="10">
    <location>
        <begin position="43"/>
        <end position="294"/>
    </location>
</feature>
<dbReference type="Proteomes" id="UP000694865">
    <property type="component" value="Unplaced"/>
</dbReference>
<comment type="subcellular location">
    <subcellularLocation>
        <location evidence="1">Membrane</location>
        <topology evidence="1">Multi-pass membrane protein</topology>
    </subcellularLocation>
</comment>
<keyword evidence="5 9" id="KW-0472">Membrane</keyword>
<protein>
    <submittedName>
        <fullName evidence="12">Neuromedin-U receptor 1-like</fullName>
    </submittedName>
</protein>
<proteinExistence type="inferred from homology"/>
<dbReference type="InterPro" id="IPR017452">
    <property type="entry name" value="GPCR_Rhodpsn_7TM"/>
</dbReference>
<evidence type="ECO:0000313" key="12">
    <source>
        <dbReference type="RefSeq" id="XP_006812948.1"/>
    </source>
</evidence>
<dbReference type="PANTHER" id="PTHR24243:SF208">
    <property type="entry name" value="PYROKININ-1 RECEPTOR"/>
    <property type="match status" value="1"/>
</dbReference>
<evidence type="ECO:0000256" key="3">
    <source>
        <dbReference type="ARBA" id="ARBA00022989"/>
    </source>
</evidence>
<feature type="transmembrane region" description="Helical" evidence="9">
    <location>
        <begin position="182"/>
        <end position="208"/>
    </location>
</feature>
<dbReference type="InterPro" id="IPR000276">
    <property type="entry name" value="GPCR_Rhodpsn"/>
</dbReference>
<dbReference type="RefSeq" id="XP_006812948.1">
    <property type="nucleotide sequence ID" value="XM_006812885.1"/>
</dbReference>
<gene>
    <name evidence="12" type="primary">LOC102808892</name>
</gene>
<evidence type="ECO:0000256" key="5">
    <source>
        <dbReference type="ARBA" id="ARBA00023136"/>
    </source>
</evidence>
<evidence type="ECO:0000256" key="8">
    <source>
        <dbReference type="RuleBase" id="RU000688"/>
    </source>
</evidence>
<keyword evidence="11" id="KW-1185">Reference proteome</keyword>
<feature type="transmembrane region" description="Helical" evidence="9">
    <location>
        <begin position="142"/>
        <end position="162"/>
    </location>
</feature>
<feature type="transmembrane region" description="Helical" evidence="9">
    <location>
        <begin position="270"/>
        <end position="293"/>
    </location>
</feature>
<sequence>MNITNITVEMEESGGEQYGFTCGATGTSLYVVGILICFIGLLFNGAFVFVFARVRYMKTLTNAYLVNLATSDMLLLLSVLLVYVSTLVDREVLTRDLNCAINYIHTTLLFVSLWVVTIVSIERYLGICNPLKAMMLKTKGRVMSLICTTWVLGVLFAMPRILQCTLLKSHPTMLQKAEYAVYITYALMFLVSMVTVATMYTLTITNFRQSVKRLRDRKQSKKIKSDEKQVLVTCMAISVVFFICMLPAFYKYVLHVIWKMTGSDMPHGGHFTICMYALSKWFLLINSSINPIIYTITSARCRRAFYLAFCCRQEESDYGVTGTVRSTLGNSSSMMASINMGNTECSYKPRLPNVTELSL</sequence>
<dbReference type="CDD" id="cd00637">
    <property type="entry name" value="7tm_classA_rhodopsin-like"/>
    <property type="match status" value="1"/>
</dbReference>
<keyword evidence="7 8" id="KW-0807">Transducer</keyword>